<protein>
    <submittedName>
        <fullName evidence="1">Uncharacterized protein</fullName>
    </submittedName>
</protein>
<sequence length="68" mass="7868">FRSTAYTGFGAETGLARKIQDGILSLKALPLIPDLVIRKDVRDAMEDDDLWRIILYDIKTNAPWWEKF</sequence>
<organism evidence="1">
    <name type="scientific">marine sediment metagenome</name>
    <dbReference type="NCBI Taxonomy" id="412755"/>
    <lineage>
        <taxon>unclassified sequences</taxon>
        <taxon>metagenomes</taxon>
        <taxon>ecological metagenomes</taxon>
    </lineage>
</organism>
<reference evidence="1" key="1">
    <citation type="journal article" date="2015" name="Nature">
        <title>Complex archaea that bridge the gap between prokaryotes and eukaryotes.</title>
        <authorList>
            <person name="Spang A."/>
            <person name="Saw J.H."/>
            <person name="Jorgensen S.L."/>
            <person name="Zaremba-Niedzwiedzka K."/>
            <person name="Martijn J."/>
            <person name="Lind A.E."/>
            <person name="van Eijk R."/>
            <person name="Schleper C."/>
            <person name="Guy L."/>
            <person name="Ettema T.J."/>
        </authorList>
    </citation>
    <scope>NUCLEOTIDE SEQUENCE</scope>
</reference>
<dbReference type="AlphaFoldDB" id="A0A0F8Y674"/>
<gene>
    <name evidence="1" type="ORF">LCGC14_2937160</name>
</gene>
<feature type="non-terminal residue" evidence="1">
    <location>
        <position position="1"/>
    </location>
</feature>
<dbReference type="EMBL" id="LAZR01058804">
    <property type="protein sequence ID" value="KKK69125.1"/>
    <property type="molecule type" value="Genomic_DNA"/>
</dbReference>
<comment type="caution">
    <text evidence="1">The sequence shown here is derived from an EMBL/GenBank/DDBJ whole genome shotgun (WGS) entry which is preliminary data.</text>
</comment>
<accession>A0A0F8Y674</accession>
<proteinExistence type="predicted"/>
<evidence type="ECO:0000313" key="1">
    <source>
        <dbReference type="EMBL" id="KKK69125.1"/>
    </source>
</evidence>
<name>A0A0F8Y674_9ZZZZ</name>